<accession>T1J5N4</accession>
<dbReference type="InterPro" id="IPR010997">
    <property type="entry name" value="HRDC-like_sf"/>
</dbReference>
<evidence type="ECO:0000256" key="5">
    <source>
        <dbReference type="ARBA" id="ARBA00022723"/>
    </source>
</evidence>
<dbReference type="EMBL" id="JH431866">
    <property type="status" value="NOT_ANNOTATED_CDS"/>
    <property type="molecule type" value="Genomic_DNA"/>
</dbReference>
<keyword evidence="9" id="KW-0347">Helicase</keyword>
<keyword evidence="28" id="KW-1185">Reference proteome</keyword>
<dbReference type="PhylomeDB" id="T1J5N4"/>
<dbReference type="PANTHER" id="PTHR13710">
    <property type="entry name" value="DNA HELICASE RECQ FAMILY MEMBER"/>
    <property type="match status" value="1"/>
</dbReference>
<evidence type="ECO:0000256" key="11">
    <source>
        <dbReference type="ARBA" id="ARBA00022840"/>
    </source>
</evidence>
<dbReference type="eggNOG" id="KOG0351">
    <property type="taxonomic scope" value="Eukaryota"/>
</dbReference>
<dbReference type="InterPro" id="IPR018982">
    <property type="entry name" value="RQC_domain"/>
</dbReference>
<dbReference type="PANTHER" id="PTHR13710:SF153">
    <property type="entry name" value="RECQ-LIKE DNA HELICASE BLM"/>
    <property type="match status" value="1"/>
</dbReference>
<dbReference type="SMART" id="SM00487">
    <property type="entry name" value="DEXDc"/>
    <property type="match status" value="1"/>
</dbReference>
<dbReference type="InterPro" id="IPR014001">
    <property type="entry name" value="Helicase_ATP-bd"/>
</dbReference>
<dbReference type="InterPro" id="IPR036390">
    <property type="entry name" value="WH_DNA-bd_sf"/>
</dbReference>
<feature type="domain" description="HRDC" evidence="24">
    <location>
        <begin position="909"/>
        <end position="989"/>
    </location>
</feature>
<evidence type="ECO:0000256" key="15">
    <source>
        <dbReference type="ARBA" id="ARBA00023242"/>
    </source>
</evidence>
<dbReference type="GO" id="GO:0016787">
    <property type="term" value="F:hydrolase activity"/>
    <property type="evidence" value="ECO:0007669"/>
    <property type="project" value="UniProtKB-KW"/>
</dbReference>
<dbReference type="GO" id="GO:0000724">
    <property type="term" value="P:double-strand break repair via homologous recombination"/>
    <property type="evidence" value="ECO:0007669"/>
    <property type="project" value="TreeGrafter"/>
</dbReference>
<feature type="domain" description="Helicase ATP-binding" evidence="25">
    <location>
        <begin position="387"/>
        <end position="559"/>
    </location>
</feature>
<dbReference type="GO" id="GO:0005694">
    <property type="term" value="C:chromosome"/>
    <property type="evidence" value="ECO:0007669"/>
    <property type="project" value="TreeGrafter"/>
</dbReference>
<dbReference type="Proteomes" id="UP000014500">
    <property type="component" value="Unassembled WGS sequence"/>
</dbReference>
<dbReference type="Pfam" id="PF00270">
    <property type="entry name" value="DEAD"/>
    <property type="match status" value="1"/>
</dbReference>
<dbReference type="InterPro" id="IPR004589">
    <property type="entry name" value="DNA_helicase_ATP-dep_RecQ"/>
</dbReference>
<dbReference type="InterPro" id="IPR032284">
    <property type="entry name" value="RecQ_Zn-bd"/>
</dbReference>
<dbReference type="EC" id="5.6.2.4" evidence="17"/>
<dbReference type="GO" id="GO:0043138">
    <property type="term" value="F:3'-5' DNA helicase activity"/>
    <property type="evidence" value="ECO:0007669"/>
    <property type="project" value="UniProtKB-EC"/>
</dbReference>
<evidence type="ECO:0000313" key="28">
    <source>
        <dbReference type="Proteomes" id="UP000014500"/>
    </source>
</evidence>
<dbReference type="InterPro" id="IPR002464">
    <property type="entry name" value="DNA/RNA_helicase_DEAH_CS"/>
</dbReference>
<evidence type="ECO:0000256" key="22">
    <source>
        <dbReference type="ARBA" id="ARBA00076271"/>
    </source>
</evidence>
<evidence type="ECO:0000256" key="4">
    <source>
        <dbReference type="ARBA" id="ARBA00022705"/>
    </source>
</evidence>
<evidence type="ECO:0000256" key="10">
    <source>
        <dbReference type="ARBA" id="ARBA00022833"/>
    </source>
</evidence>
<keyword evidence="15" id="KW-0539">Nucleus</keyword>
<reference evidence="27" key="2">
    <citation type="submission" date="2015-02" db="UniProtKB">
        <authorList>
            <consortium name="EnsemblMetazoa"/>
        </authorList>
    </citation>
    <scope>IDENTIFICATION</scope>
</reference>
<evidence type="ECO:0000256" key="14">
    <source>
        <dbReference type="ARBA" id="ARBA00023235"/>
    </source>
</evidence>
<dbReference type="HOGENOM" id="CLU_284894_0_0_1"/>
<dbReference type="InterPro" id="IPR044876">
    <property type="entry name" value="HRDC_dom_sf"/>
</dbReference>
<name>T1J5N4_STRMM</name>
<dbReference type="FunFam" id="3.40.50.300:FF:000537">
    <property type="entry name" value="Bloom syndrome RecQ-like helicase"/>
    <property type="match status" value="1"/>
</dbReference>
<dbReference type="SMART" id="SM00341">
    <property type="entry name" value="HRDC"/>
    <property type="match status" value="1"/>
</dbReference>
<keyword evidence="4" id="KW-0235">DNA replication</keyword>
<keyword evidence="5" id="KW-0479">Metal-binding</keyword>
<dbReference type="SMART" id="SM00956">
    <property type="entry name" value="RQC"/>
    <property type="match status" value="1"/>
</dbReference>
<keyword evidence="8" id="KW-0378">Hydrolase</keyword>
<reference evidence="28" key="1">
    <citation type="submission" date="2011-05" db="EMBL/GenBank/DDBJ databases">
        <authorList>
            <person name="Richards S.R."/>
            <person name="Qu J."/>
            <person name="Jiang H."/>
            <person name="Jhangiani S.N."/>
            <person name="Agravi P."/>
            <person name="Goodspeed R."/>
            <person name="Gross S."/>
            <person name="Mandapat C."/>
            <person name="Jackson L."/>
            <person name="Mathew T."/>
            <person name="Pu L."/>
            <person name="Thornton R."/>
            <person name="Saada N."/>
            <person name="Wilczek-Boney K.B."/>
            <person name="Lee S."/>
            <person name="Kovar C."/>
            <person name="Wu Y."/>
            <person name="Scherer S.E."/>
            <person name="Worley K.C."/>
            <person name="Muzny D.M."/>
            <person name="Gibbs R."/>
        </authorList>
    </citation>
    <scope>NUCLEOTIDE SEQUENCE</scope>
    <source>
        <strain evidence="28">Brora</strain>
    </source>
</reference>
<dbReference type="InterPro" id="IPR001650">
    <property type="entry name" value="Helicase_C-like"/>
</dbReference>
<dbReference type="GO" id="GO:0005737">
    <property type="term" value="C:cytoplasm"/>
    <property type="evidence" value="ECO:0007669"/>
    <property type="project" value="TreeGrafter"/>
</dbReference>
<proteinExistence type="inferred from homology"/>
<feature type="region of interest" description="Disordered" evidence="23">
    <location>
        <begin position="1024"/>
        <end position="1089"/>
    </location>
</feature>
<evidence type="ECO:0000256" key="9">
    <source>
        <dbReference type="ARBA" id="ARBA00022806"/>
    </source>
</evidence>
<feature type="compositionally biased region" description="Low complexity" evidence="23">
    <location>
        <begin position="1061"/>
        <end position="1075"/>
    </location>
</feature>
<evidence type="ECO:0000256" key="21">
    <source>
        <dbReference type="ARBA" id="ARBA00076065"/>
    </source>
</evidence>
<dbReference type="InterPro" id="IPR011545">
    <property type="entry name" value="DEAD/DEAH_box_helicase_dom"/>
</dbReference>
<evidence type="ECO:0000256" key="17">
    <source>
        <dbReference type="ARBA" id="ARBA00034808"/>
    </source>
</evidence>
<dbReference type="Pfam" id="PF00570">
    <property type="entry name" value="HRDC"/>
    <property type="match status" value="1"/>
</dbReference>
<keyword evidence="10" id="KW-0862">Zinc</keyword>
<comment type="subcellular location">
    <subcellularLocation>
        <location evidence="2">Nucleus</location>
    </subcellularLocation>
</comment>
<keyword evidence="14" id="KW-0413">Isomerase</keyword>
<keyword evidence="13" id="KW-0234">DNA repair</keyword>
<feature type="compositionally biased region" description="Polar residues" evidence="23">
    <location>
        <begin position="1045"/>
        <end position="1060"/>
    </location>
</feature>
<dbReference type="AlphaFoldDB" id="T1J5N4"/>
<dbReference type="Pfam" id="PF16124">
    <property type="entry name" value="RecQ_Zn_bind"/>
    <property type="match status" value="1"/>
</dbReference>
<evidence type="ECO:0000256" key="7">
    <source>
        <dbReference type="ARBA" id="ARBA00022763"/>
    </source>
</evidence>
<keyword evidence="11" id="KW-0067">ATP-binding</keyword>
<evidence type="ECO:0000256" key="19">
    <source>
        <dbReference type="ARBA" id="ARBA00049360"/>
    </source>
</evidence>
<comment type="cofactor">
    <cofactor evidence="1">
        <name>Zn(2+)</name>
        <dbReference type="ChEBI" id="CHEBI:29105"/>
    </cofactor>
</comment>
<evidence type="ECO:0000256" key="2">
    <source>
        <dbReference type="ARBA" id="ARBA00004123"/>
    </source>
</evidence>
<dbReference type="CDD" id="cd18794">
    <property type="entry name" value="SF2_C_RecQ"/>
    <property type="match status" value="1"/>
</dbReference>
<dbReference type="PROSITE" id="PS51194">
    <property type="entry name" value="HELICASE_CTER"/>
    <property type="match status" value="1"/>
</dbReference>
<dbReference type="PROSITE" id="PS51192">
    <property type="entry name" value="HELICASE_ATP_BIND_1"/>
    <property type="match status" value="1"/>
</dbReference>
<evidence type="ECO:0000256" key="3">
    <source>
        <dbReference type="ARBA" id="ARBA00005446"/>
    </source>
</evidence>
<feature type="domain" description="Helicase C-terminal" evidence="26">
    <location>
        <begin position="586"/>
        <end position="731"/>
    </location>
</feature>
<dbReference type="FunFam" id="3.40.50.300:FF:000340">
    <property type="entry name" value="Bloom syndrome, RecQ helicase"/>
    <property type="match status" value="1"/>
</dbReference>
<keyword evidence="12" id="KW-0238">DNA-binding</keyword>
<evidence type="ECO:0000259" key="26">
    <source>
        <dbReference type="PROSITE" id="PS51194"/>
    </source>
</evidence>
<evidence type="ECO:0000256" key="1">
    <source>
        <dbReference type="ARBA" id="ARBA00001947"/>
    </source>
</evidence>
<dbReference type="GO" id="GO:0003677">
    <property type="term" value="F:DNA binding"/>
    <property type="evidence" value="ECO:0007669"/>
    <property type="project" value="UniProtKB-KW"/>
</dbReference>
<dbReference type="InterPro" id="IPR027417">
    <property type="entry name" value="P-loop_NTPase"/>
</dbReference>
<dbReference type="Pfam" id="PF00271">
    <property type="entry name" value="Helicase_C"/>
    <property type="match status" value="1"/>
</dbReference>
<dbReference type="STRING" id="126957.T1J5N4"/>
<comment type="catalytic activity">
    <reaction evidence="19">
        <text>ATP + H2O = ADP + phosphate + H(+)</text>
        <dbReference type="Rhea" id="RHEA:13065"/>
        <dbReference type="ChEBI" id="CHEBI:15377"/>
        <dbReference type="ChEBI" id="CHEBI:15378"/>
        <dbReference type="ChEBI" id="CHEBI:30616"/>
        <dbReference type="ChEBI" id="CHEBI:43474"/>
        <dbReference type="ChEBI" id="CHEBI:456216"/>
    </reaction>
</comment>
<evidence type="ECO:0000256" key="18">
    <source>
        <dbReference type="ARBA" id="ARBA00044542"/>
    </source>
</evidence>
<evidence type="ECO:0000256" key="13">
    <source>
        <dbReference type="ARBA" id="ARBA00023204"/>
    </source>
</evidence>
<keyword evidence="7" id="KW-0227">DNA damage</keyword>
<organism evidence="27 28">
    <name type="scientific">Strigamia maritima</name>
    <name type="common">European centipede</name>
    <name type="synonym">Geophilus maritimus</name>
    <dbReference type="NCBI Taxonomy" id="126957"/>
    <lineage>
        <taxon>Eukaryota</taxon>
        <taxon>Metazoa</taxon>
        <taxon>Ecdysozoa</taxon>
        <taxon>Arthropoda</taxon>
        <taxon>Myriapoda</taxon>
        <taxon>Chilopoda</taxon>
        <taxon>Pleurostigmophora</taxon>
        <taxon>Geophilomorpha</taxon>
        <taxon>Linotaeniidae</taxon>
        <taxon>Strigamia</taxon>
    </lineage>
</organism>
<dbReference type="GO" id="GO:0006260">
    <property type="term" value="P:DNA replication"/>
    <property type="evidence" value="ECO:0007669"/>
    <property type="project" value="UniProtKB-KW"/>
</dbReference>
<dbReference type="Pfam" id="PF09382">
    <property type="entry name" value="RQC"/>
    <property type="match status" value="1"/>
</dbReference>
<dbReference type="SUPFAM" id="SSF52540">
    <property type="entry name" value="P-loop containing nucleoside triphosphate hydrolases"/>
    <property type="match status" value="1"/>
</dbReference>
<evidence type="ECO:0000313" key="27">
    <source>
        <dbReference type="EnsemblMetazoa" id="SMAR008938-PA"/>
    </source>
</evidence>
<dbReference type="SUPFAM" id="SSF46785">
    <property type="entry name" value="Winged helix' DNA-binding domain"/>
    <property type="match status" value="1"/>
</dbReference>
<comment type="catalytic activity">
    <reaction evidence="16">
        <text>Couples ATP hydrolysis with the unwinding of duplex DNA by translocating in the 3'-5' direction.</text>
        <dbReference type="EC" id="5.6.2.4"/>
    </reaction>
</comment>
<evidence type="ECO:0000256" key="23">
    <source>
        <dbReference type="SAM" id="MobiDB-lite"/>
    </source>
</evidence>
<dbReference type="SMART" id="SM00490">
    <property type="entry name" value="HELICc"/>
    <property type="match status" value="1"/>
</dbReference>
<sequence>MVTESELIRTNGSERKATDLNITDQDISYGMQTSKLSVEQLKLQDRGSVAKVKSVDSDVDDDFDDFVFMPVKRKSLTPLKTEKNVNKIKLKDDDIKLFDDQWNCTDDDLLAAVEYSYQSQEDTPMEWSKSEISSGQPNDDLDDDFFAGIPIPDQEDFLEDSLENDGFCDEIKNEENIVWLENQCVNSAPLSLNAKKDAQVELLDRLCHFLRNKCLSLSSLSSKDQSMLTKFLDVENKLRNKSEVCNVKQKSDSHFPIPKLGNSFTPLQFKPMEMQLTVNAVNNKSFGKNENDDRDVEIVKDFGFNDLSSRVIQKPVTGLVNKSNGIIGSNKTNLESVAGSSGRFRNHAKDNGKEFHRQDYPHSSEMLSLFKQVFGLNSFRHNQLEAINANLLGHDCFILMPTGGGKSLCFQLPALVTMGVTIVISPLISLIQDQVQKLNSLDVPAVHLSSDTNFSNIMLRLHRDNPDVKLVYVTPEKLNLSSDVRRMLNSLYSRKLLSRFVIDEAHCISQWGHDFRPDYKRLGSLCSEYKDVPIIALTATATPKVRMDILNQLNIQNCKWFMQSFNRSNLKYEVRKKTSKIQVNKDLSELINTKFSRACGIVYCLSKQECEDVAQYLSMNGIKAFAYHAGLAASKRVEVQDGWSNNKFKVVCATIAFGMGIDKPDVRFVVHYSLPKSIEGFYQESGRAGRDGLLSNCVLYFSFRDKLRYQRLIEQSTENIEAKRMHFSNLSQMVQFAWNKTDCRRSQILEYFGEIFPSEECRRNPVSMCDNCACRNTRKTIDLIAEARLILTSVQTVVKHRSNYTLQHFVDVFRGSEGQKIIACNHTALEMYGKGKSLPRLDVERFFQKLAMEGYLVERLVVTKSDHVVAYIEMGPKAHDLIDGRIKNFFLAINCEEADQHSNASPTANKWENNCFDELVEKCKELAIDNGIKYTSVMNINALHSMARILPSTEEEMLNIEYVTKVNFSKYGKHLLEITKKYFELFYRVQSESADIEVHSPYFETGAKKSQWGIKKKTGFKKNFRRKNNGTASKSKKQAFANHAKSANRSSTSKARNFTASSSNQPSTSSNSRHSAPLRLMQLPKHLFN</sequence>
<dbReference type="GO" id="GO:0005634">
    <property type="term" value="C:nucleus"/>
    <property type="evidence" value="ECO:0007669"/>
    <property type="project" value="UniProtKB-SubCell"/>
</dbReference>
<evidence type="ECO:0000256" key="16">
    <source>
        <dbReference type="ARBA" id="ARBA00034617"/>
    </source>
</evidence>
<dbReference type="InterPro" id="IPR036388">
    <property type="entry name" value="WH-like_DNA-bd_sf"/>
</dbReference>
<keyword evidence="6" id="KW-0547">Nucleotide-binding</keyword>
<dbReference type="InterPro" id="IPR002121">
    <property type="entry name" value="HRDC_dom"/>
</dbReference>
<evidence type="ECO:0000256" key="20">
    <source>
        <dbReference type="ARBA" id="ARBA00073450"/>
    </source>
</evidence>
<dbReference type="PROSITE" id="PS50967">
    <property type="entry name" value="HRDC"/>
    <property type="match status" value="1"/>
</dbReference>
<evidence type="ECO:0000259" key="25">
    <source>
        <dbReference type="PROSITE" id="PS51192"/>
    </source>
</evidence>
<dbReference type="EnsemblMetazoa" id="SMAR008938-RA">
    <property type="protein sequence ID" value="SMAR008938-PA"/>
    <property type="gene ID" value="SMAR008938"/>
</dbReference>
<protein>
    <recommendedName>
        <fullName evidence="20">RecQ-like DNA helicase BLM</fullName>
        <ecNumber evidence="17">5.6.2.4</ecNumber>
    </recommendedName>
    <alternativeName>
        <fullName evidence="21">Bloom syndrome protein homolog</fullName>
    </alternativeName>
    <alternativeName>
        <fullName evidence="18">DNA 3'-5' helicase BLM</fullName>
    </alternativeName>
    <alternativeName>
        <fullName evidence="22">RecQ helicase homolog</fullName>
    </alternativeName>
</protein>
<dbReference type="GO" id="GO:0009378">
    <property type="term" value="F:four-way junction helicase activity"/>
    <property type="evidence" value="ECO:0007669"/>
    <property type="project" value="TreeGrafter"/>
</dbReference>
<evidence type="ECO:0000256" key="12">
    <source>
        <dbReference type="ARBA" id="ARBA00023125"/>
    </source>
</evidence>
<evidence type="ECO:0000259" key="24">
    <source>
        <dbReference type="PROSITE" id="PS50967"/>
    </source>
</evidence>
<dbReference type="Gene3D" id="3.40.50.300">
    <property type="entry name" value="P-loop containing nucleotide triphosphate hydrolases"/>
    <property type="match status" value="2"/>
</dbReference>
<dbReference type="GO" id="GO:0005524">
    <property type="term" value="F:ATP binding"/>
    <property type="evidence" value="ECO:0007669"/>
    <property type="project" value="UniProtKB-KW"/>
</dbReference>
<dbReference type="PROSITE" id="PS00690">
    <property type="entry name" value="DEAH_ATP_HELICASE"/>
    <property type="match status" value="1"/>
</dbReference>
<dbReference type="Gene3D" id="1.10.10.10">
    <property type="entry name" value="Winged helix-like DNA-binding domain superfamily/Winged helix DNA-binding domain"/>
    <property type="match status" value="1"/>
</dbReference>
<dbReference type="SUPFAM" id="SSF47819">
    <property type="entry name" value="HRDC-like"/>
    <property type="match status" value="1"/>
</dbReference>
<dbReference type="NCBIfam" id="TIGR00614">
    <property type="entry name" value="recQ_fam"/>
    <property type="match status" value="1"/>
</dbReference>
<evidence type="ECO:0000256" key="8">
    <source>
        <dbReference type="ARBA" id="ARBA00022801"/>
    </source>
</evidence>
<dbReference type="Gene3D" id="1.10.150.80">
    <property type="entry name" value="HRDC domain"/>
    <property type="match status" value="1"/>
</dbReference>
<dbReference type="GO" id="GO:0046872">
    <property type="term" value="F:metal ion binding"/>
    <property type="evidence" value="ECO:0007669"/>
    <property type="project" value="UniProtKB-KW"/>
</dbReference>
<evidence type="ECO:0000256" key="6">
    <source>
        <dbReference type="ARBA" id="ARBA00022741"/>
    </source>
</evidence>
<comment type="similarity">
    <text evidence="3">Belongs to the helicase family. RecQ subfamily.</text>
</comment>
<dbReference type="GO" id="GO:0007131">
    <property type="term" value="P:reciprocal meiotic recombination"/>
    <property type="evidence" value="ECO:0007669"/>
    <property type="project" value="UniProtKB-ARBA"/>
</dbReference>